<dbReference type="Gene3D" id="2.40.160.20">
    <property type="match status" value="1"/>
</dbReference>
<evidence type="ECO:0000313" key="3">
    <source>
        <dbReference type="EMBL" id="KGO06133.1"/>
    </source>
</evidence>
<dbReference type="OrthoDB" id="947434at2"/>
<dbReference type="InterPro" id="IPR011250">
    <property type="entry name" value="OMP/PagP_B-barrel"/>
</dbReference>
<evidence type="ECO:0000259" key="2">
    <source>
        <dbReference type="Pfam" id="PF13568"/>
    </source>
</evidence>
<proteinExistence type="predicted"/>
<dbReference type="AlphaFoldDB" id="A0A0A2GUC2"/>
<name>A0A0A2GUC2_9FLAO</name>
<organism evidence="3 4">
    <name type="scientific">Dokdonia donghaensis DSW-1</name>
    <dbReference type="NCBI Taxonomy" id="1300343"/>
    <lineage>
        <taxon>Bacteria</taxon>
        <taxon>Pseudomonadati</taxon>
        <taxon>Bacteroidota</taxon>
        <taxon>Flavobacteriia</taxon>
        <taxon>Flavobacteriales</taxon>
        <taxon>Flavobacteriaceae</taxon>
        <taxon>Dokdonia</taxon>
    </lineage>
</organism>
<feature type="chain" id="PRO_5001987795" description="Outer membrane protein beta-barrel domain-containing protein" evidence="1">
    <location>
        <begin position="21"/>
        <end position="202"/>
    </location>
</feature>
<dbReference type="EMBL" id="JSAQ01000001">
    <property type="protein sequence ID" value="KGO06133.1"/>
    <property type="molecule type" value="Genomic_DNA"/>
</dbReference>
<keyword evidence="4" id="KW-1185">Reference proteome</keyword>
<dbReference type="Proteomes" id="UP000030140">
    <property type="component" value="Unassembled WGS sequence"/>
</dbReference>
<feature type="signal peptide" evidence="1">
    <location>
        <begin position="1"/>
        <end position="20"/>
    </location>
</feature>
<comment type="caution">
    <text evidence="3">The sequence shown here is derived from an EMBL/GenBank/DDBJ whole genome shotgun (WGS) entry which is preliminary data.</text>
</comment>
<reference evidence="3 4" key="1">
    <citation type="submission" date="2014-10" db="EMBL/GenBank/DDBJ databases">
        <title>Draft genome sequence of the proteorhodopsin-containing marine bacterium Dokdonia donghaensis.</title>
        <authorList>
            <person name="Gomez-Consarnau L."/>
            <person name="Gonzalez J.M."/>
            <person name="Riedel T."/>
            <person name="Jaenicke S."/>
            <person name="Wagner-Doebler I."/>
            <person name="Fuhrman J.A."/>
        </authorList>
    </citation>
    <scope>NUCLEOTIDE SEQUENCE [LARGE SCALE GENOMIC DNA]</scope>
    <source>
        <strain evidence="3 4">DSW-1</strain>
    </source>
</reference>
<dbReference type="RefSeq" id="WP_035325145.1">
    <property type="nucleotide sequence ID" value="NZ_CP015125.1"/>
</dbReference>
<accession>A0A0A2GUC2</accession>
<feature type="domain" description="Outer membrane protein beta-barrel" evidence="2">
    <location>
        <begin position="19"/>
        <end position="177"/>
    </location>
</feature>
<protein>
    <recommendedName>
        <fullName evidence="2">Outer membrane protein beta-barrel domain-containing protein</fullName>
    </recommendedName>
</protein>
<dbReference type="KEGG" id="ddo:I597_2632"/>
<keyword evidence="1" id="KW-0732">Signal</keyword>
<dbReference type="InterPro" id="IPR025665">
    <property type="entry name" value="Beta-barrel_OMP_2"/>
</dbReference>
<dbReference type="SUPFAM" id="SSF56925">
    <property type="entry name" value="OMPA-like"/>
    <property type="match status" value="1"/>
</dbReference>
<sequence>MKKLIVVASAILLSVATVQAQDEVSFGAKGGVNFATVGGDDFDDPDARTSFHIGGFVEVPLTDKFSLQPEVYYSGQGYDIQSNDNADDIEFQLDYINVPVLAKYYFVDGFYGEVGPQIGFNINSEIDSNPDGDSGDINFNSDAINTIDFGVVGGLGYKLNNGLFFNARYNLGLSDVFSSEDLGGFDIDARNRVFMIGAGFAF</sequence>
<evidence type="ECO:0000256" key="1">
    <source>
        <dbReference type="SAM" id="SignalP"/>
    </source>
</evidence>
<gene>
    <name evidence="3" type="ORF">NV36_04295</name>
</gene>
<dbReference type="Pfam" id="PF13568">
    <property type="entry name" value="OMP_b-brl_2"/>
    <property type="match status" value="1"/>
</dbReference>
<dbReference type="PATRIC" id="fig|1300343.5.peg.2676"/>
<evidence type="ECO:0000313" key="4">
    <source>
        <dbReference type="Proteomes" id="UP000030140"/>
    </source>
</evidence>